<comment type="caution">
    <text evidence="2">The sequence shown here is derived from an EMBL/GenBank/DDBJ whole genome shotgun (WGS) entry which is preliminary data.</text>
</comment>
<dbReference type="Proteomes" id="UP001286313">
    <property type="component" value="Unassembled WGS sequence"/>
</dbReference>
<reference evidence="2" key="1">
    <citation type="submission" date="2023-10" db="EMBL/GenBank/DDBJ databases">
        <title>Genome assemblies of two species of porcelain crab, Petrolisthes cinctipes and Petrolisthes manimaculis (Anomura: Porcellanidae).</title>
        <authorList>
            <person name="Angst P."/>
        </authorList>
    </citation>
    <scope>NUCLEOTIDE SEQUENCE</scope>
    <source>
        <strain evidence="2">PB745_01</strain>
        <tissue evidence="2">Gill</tissue>
    </source>
</reference>
<accession>A0AAE1EIR8</accession>
<organism evidence="2 3">
    <name type="scientific">Petrolisthes cinctipes</name>
    <name type="common">Flat porcelain crab</name>
    <dbReference type="NCBI Taxonomy" id="88211"/>
    <lineage>
        <taxon>Eukaryota</taxon>
        <taxon>Metazoa</taxon>
        <taxon>Ecdysozoa</taxon>
        <taxon>Arthropoda</taxon>
        <taxon>Crustacea</taxon>
        <taxon>Multicrustacea</taxon>
        <taxon>Malacostraca</taxon>
        <taxon>Eumalacostraca</taxon>
        <taxon>Eucarida</taxon>
        <taxon>Decapoda</taxon>
        <taxon>Pleocyemata</taxon>
        <taxon>Anomura</taxon>
        <taxon>Galatheoidea</taxon>
        <taxon>Porcellanidae</taxon>
        <taxon>Petrolisthes</taxon>
    </lineage>
</organism>
<proteinExistence type="predicted"/>
<dbReference type="PANTHER" id="PTHR21505">
    <property type="entry name" value="MADF DOMAIN-CONTAINING PROTEIN-RELATED"/>
    <property type="match status" value="1"/>
</dbReference>
<protein>
    <submittedName>
        <fullName evidence="2">Uncharacterized protein</fullName>
    </submittedName>
</protein>
<dbReference type="EMBL" id="JAWQEG010007077">
    <property type="protein sequence ID" value="KAK3853153.1"/>
    <property type="molecule type" value="Genomic_DNA"/>
</dbReference>
<evidence type="ECO:0000313" key="3">
    <source>
        <dbReference type="Proteomes" id="UP001286313"/>
    </source>
</evidence>
<sequence>MINKTGVAVTDDNYRPKLWCFKDLSFLNDMDPSLDTTDTINDTLEEEEDSKIYVDDKSWQESLLMGVDDEPSASPITTATPSTLTINTTSYLTTNTTTTPSSTHESFPTQSTSLTPAKGMCNDADVNAMRAALHQLSALSSKLDSSDECSAFGNVVANDLRLMSGENRLYAQKLIYDVLFLGKIGKLSSATKVKEKKDCVI</sequence>
<gene>
    <name evidence="2" type="ORF">Pcinc_040289</name>
</gene>
<evidence type="ECO:0000313" key="2">
    <source>
        <dbReference type="EMBL" id="KAK3853153.1"/>
    </source>
</evidence>
<dbReference type="PANTHER" id="PTHR21505:SF8">
    <property type="entry name" value="DPT-YFP REPRESSOR BY OVEREXPRESSION, ISOFORM D-RELATED"/>
    <property type="match status" value="1"/>
</dbReference>
<feature type="compositionally biased region" description="Polar residues" evidence="1">
    <location>
        <begin position="104"/>
        <end position="114"/>
    </location>
</feature>
<name>A0AAE1EIR8_PETCI</name>
<evidence type="ECO:0000256" key="1">
    <source>
        <dbReference type="SAM" id="MobiDB-lite"/>
    </source>
</evidence>
<dbReference type="AlphaFoldDB" id="A0AAE1EIR8"/>
<keyword evidence="3" id="KW-1185">Reference proteome</keyword>
<feature type="region of interest" description="Disordered" evidence="1">
    <location>
        <begin position="95"/>
        <end position="114"/>
    </location>
</feature>